<dbReference type="SMART" id="SM00801">
    <property type="entry name" value="dDENN"/>
    <property type="match status" value="1"/>
</dbReference>
<feature type="region of interest" description="Disordered" evidence="1">
    <location>
        <begin position="1054"/>
        <end position="1088"/>
    </location>
</feature>
<dbReference type="SMART" id="SM00799">
    <property type="entry name" value="DENN"/>
    <property type="match status" value="1"/>
</dbReference>
<keyword evidence="4" id="KW-1185">Reference proteome</keyword>
<dbReference type="InterPro" id="IPR037516">
    <property type="entry name" value="Tripartite_DENN"/>
</dbReference>
<dbReference type="Gene3D" id="2.130.10.10">
    <property type="entry name" value="YVTN repeat-like/Quinoprotein amine dehydrogenase"/>
    <property type="match status" value="2"/>
</dbReference>
<feature type="compositionally biased region" description="Basic and acidic residues" evidence="1">
    <location>
        <begin position="1135"/>
        <end position="1144"/>
    </location>
</feature>
<dbReference type="PROSITE" id="PS50211">
    <property type="entry name" value="DENN"/>
    <property type="match status" value="1"/>
</dbReference>
<dbReference type="FunCoup" id="F2ULK3">
    <property type="interactions" value="184"/>
</dbReference>
<dbReference type="Gene3D" id="3.40.50.11500">
    <property type="match status" value="1"/>
</dbReference>
<dbReference type="KEGG" id="sre:PTSG_09640"/>
<feature type="region of interest" description="Disordered" evidence="1">
    <location>
        <begin position="1108"/>
        <end position="1205"/>
    </location>
</feature>
<reference evidence="3" key="1">
    <citation type="submission" date="2009-08" db="EMBL/GenBank/DDBJ databases">
        <title>Annotation of Salpingoeca rosetta.</title>
        <authorList>
            <consortium name="The Broad Institute Genome Sequencing Platform"/>
            <person name="Russ C."/>
            <person name="Cuomo C."/>
            <person name="Burger G."/>
            <person name="Gray M.W."/>
            <person name="Holland P.W.H."/>
            <person name="King N."/>
            <person name="Lang F.B.F."/>
            <person name="Roger A.J."/>
            <person name="Ruiz-Trillo I."/>
            <person name="Young S.K."/>
            <person name="Zeng Q."/>
            <person name="Gargeya S."/>
            <person name="Alvarado L."/>
            <person name="Berlin A."/>
            <person name="Chapman S.B."/>
            <person name="Chen Z."/>
            <person name="Freedman E."/>
            <person name="Gellesch M."/>
            <person name="Goldberg J."/>
            <person name="Griggs A."/>
            <person name="Gujja S."/>
            <person name="Heilman E."/>
            <person name="Heiman D."/>
            <person name="Howarth C."/>
            <person name="Mehta T."/>
            <person name="Neiman D."/>
            <person name="Pearson M."/>
            <person name="Roberts A."/>
            <person name="Saif S."/>
            <person name="Shea T."/>
            <person name="Shenoy N."/>
            <person name="Sisk P."/>
            <person name="Stolte C."/>
            <person name="Sykes S."/>
            <person name="White J."/>
            <person name="Yandava C."/>
            <person name="Haas B."/>
            <person name="Nusbaum C."/>
            <person name="Birren B."/>
        </authorList>
    </citation>
    <scope>NUCLEOTIDE SEQUENCE [LARGE SCALE GENOMIC DNA]</scope>
    <source>
        <strain evidence="3">ATCC 50818</strain>
    </source>
</reference>
<dbReference type="GO" id="GO:0032483">
    <property type="term" value="P:regulation of Rab protein signal transduction"/>
    <property type="evidence" value="ECO:0007669"/>
    <property type="project" value="TreeGrafter"/>
</dbReference>
<proteinExistence type="predicted"/>
<dbReference type="EMBL" id="GL832980">
    <property type="protein sequence ID" value="EGD78002.1"/>
    <property type="molecule type" value="Genomic_DNA"/>
</dbReference>
<dbReference type="eggNOG" id="KOG1090">
    <property type="taxonomic scope" value="Eukaryota"/>
</dbReference>
<dbReference type="GO" id="GO:0031410">
    <property type="term" value="C:cytoplasmic vesicle"/>
    <property type="evidence" value="ECO:0007669"/>
    <property type="project" value="TreeGrafter"/>
</dbReference>
<dbReference type="InterPro" id="IPR015943">
    <property type="entry name" value="WD40/YVTN_repeat-like_dom_sf"/>
</dbReference>
<feature type="compositionally biased region" description="Polar residues" evidence="1">
    <location>
        <begin position="361"/>
        <end position="383"/>
    </location>
</feature>
<sequence length="1352" mass="149009">MVQLASWVPHPLSGAVSLRFFLQGHEFIVRPSPHEGLPLIDTHITPYFQFFSPQDLLMVVLSLAFDKTVIVFSSDVAEIAPFCQALLGLLYPLEFLHTYVPIVPDADWVQSPTPMLAGMHASMQRDALRGFEEPGSLQPVFVNMDTGIITLPDTEDLPKCPSHIVHQFVAAINQVKKPFAISVLGRPLVDPLHHKEAQLDFEAKADVLVREAFLRTMVSLLKRVKECISFDLTPPLLHTEAFLALQPEESLQFFQALITSSAFNAFVCSRTRHRRDLFDVLCSAVEKKVRTGRPHFFTIALDPEALALTGAHVNPSVNVSQLLHNTSVPSGLVCSTPASAHANGGAHHSNSTGARDVFPSSPVQPSTCASAYTTPRTHRSQPGQQHQHQQQQQQQEGPASSHRRLSGQSSTGTYGLSSSLCEEGTTATPTASNTSAHPSGDVPADSHHTDFHLGSEPPSPLPTAEKSKMFTPQTHAKQKQRLRSLPGSPLSREPSATAPFQDYCKHMLAILDEAIAAEEQGSDDTGELTSVSKSLFYLRAVYKLGLGKTIPAFQDLDKLREDGISFPTKRVAAIISGLSEVEQMVLRESSLVKRSPMWQEIFKMLAVATQADLPLNMLPDEHNTQIRSFRELQKACTGPMDRRTFSRWTSTYVSCTVAKAEQAFTALSSFHDNVSIPAAVCQAFFQELRDDSAQLPLSVQKLLKLDHGESVLKCQAGVRAREVRELGRLILTHKRVFLARSDSSCRELLSLAEVRTVERTKYRATRLSSHMDALQIVDRNNCKTTLVFFSLRDKWFHFITELVSAHKVTQTRGSQLLSEAKLNILLVDAIHKVTTSTTPPSRDSEDDVIANRHVRALFTNQVLHNAPAKQQLSRRRERGGVDLSPGMEKKRTVERIIHVFSPDSGDQLWCGLGDGTIQLVVLPTFILDDTCIQAHTKRITALMKCRNAVWSSGFDFESCVIDIRTYRILEKLTMPFKQPITKFTMADNCVWGCGLDGFLFCWNPHTRDLIHTLNLNDITSQRVTCFCVQKFADAFWVGCGDRILILADSQQQKQQQQEQERQRSSVSSSVSSAALSPSPGDAGRARSRLSRTAGLAKCNLKDRLATLAQEPDDYDDADNDDNDDNDTTISGGQGDGDHDEHREAGAMGDDSSATGGGSVARASSLSSTLAPPRHRLRSASIIHQDDDDDDDNYDNDDALSRTSSVAIMPDTNRKLRSTITTAAANGFTRGNDKDIWCFSQQQGIIEIRNMDTLSRAAYGGSFTVSCGGFTSIVRTQPCMWAAGNNGSIYALDPVTHACMMEYSAHTDRVRCLCVLDDAEDAASIVSGSASGDGTLSVWRHSRNRAATRRQTK</sequence>
<dbReference type="InterPro" id="IPR001194">
    <property type="entry name" value="cDENN_dom"/>
</dbReference>
<evidence type="ECO:0000259" key="2">
    <source>
        <dbReference type="PROSITE" id="PS50211"/>
    </source>
</evidence>
<protein>
    <recommendedName>
        <fullName evidence="2">UDENN domain-containing protein</fullName>
    </recommendedName>
</protein>
<dbReference type="PANTHER" id="PTHR12296">
    <property type="entry name" value="DENN DOMAIN-CONTAINING PROTEIN 4"/>
    <property type="match status" value="1"/>
</dbReference>
<dbReference type="OMA" id="FPLMSQC"/>
<accession>F2ULK3</accession>
<dbReference type="InterPro" id="IPR001680">
    <property type="entry name" value="WD40_rpt"/>
</dbReference>
<dbReference type="InterPro" id="IPR043153">
    <property type="entry name" value="DENN_C"/>
</dbReference>
<dbReference type="Pfam" id="PF02141">
    <property type="entry name" value="DENN"/>
    <property type="match status" value="1"/>
</dbReference>
<feature type="compositionally biased region" description="Acidic residues" evidence="1">
    <location>
        <begin position="1110"/>
        <end position="1126"/>
    </location>
</feature>
<name>F2ULK3_SALR5</name>
<evidence type="ECO:0000313" key="3">
    <source>
        <dbReference type="EMBL" id="EGD78002.1"/>
    </source>
</evidence>
<evidence type="ECO:0000313" key="4">
    <source>
        <dbReference type="Proteomes" id="UP000007799"/>
    </source>
</evidence>
<dbReference type="OrthoDB" id="6019893at2759"/>
<feature type="compositionally biased region" description="Basic and acidic residues" evidence="1">
    <location>
        <begin position="444"/>
        <end position="453"/>
    </location>
</feature>
<evidence type="ECO:0000256" key="1">
    <source>
        <dbReference type="SAM" id="MobiDB-lite"/>
    </source>
</evidence>
<feature type="compositionally biased region" description="Low complexity" evidence="1">
    <location>
        <begin position="339"/>
        <end position="351"/>
    </location>
</feature>
<feature type="compositionally biased region" description="Low complexity" evidence="1">
    <location>
        <begin position="384"/>
        <end position="395"/>
    </location>
</feature>
<dbReference type="GeneID" id="16070616"/>
<dbReference type="Proteomes" id="UP000007799">
    <property type="component" value="Unassembled WGS sequence"/>
</dbReference>
<dbReference type="InterPro" id="IPR005112">
    <property type="entry name" value="dDENN_dom"/>
</dbReference>
<feature type="domain" description="UDENN" evidence="2">
    <location>
        <begin position="1"/>
        <end position="277"/>
    </location>
</feature>
<feature type="compositionally biased region" description="Acidic residues" evidence="1">
    <location>
        <begin position="1185"/>
        <end position="1197"/>
    </location>
</feature>
<gene>
    <name evidence="3" type="ORF">PTSG_09640</name>
</gene>
<dbReference type="SUPFAM" id="SSF50978">
    <property type="entry name" value="WD40 repeat-like"/>
    <property type="match status" value="1"/>
</dbReference>
<dbReference type="RefSeq" id="XP_004990064.1">
    <property type="nucleotide sequence ID" value="XM_004990007.1"/>
</dbReference>
<feature type="region of interest" description="Disordered" evidence="1">
    <location>
        <begin position="339"/>
        <end position="497"/>
    </location>
</feature>
<dbReference type="STRING" id="946362.F2ULK3"/>
<dbReference type="PANTHER" id="PTHR12296:SF21">
    <property type="entry name" value="DENN DOMAIN-CONTAINING PROTEIN 3"/>
    <property type="match status" value="1"/>
</dbReference>
<dbReference type="InterPro" id="IPR036322">
    <property type="entry name" value="WD40_repeat_dom_sf"/>
</dbReference>
<dbReference type="SMART" id="SM00320">
    <property type="entry name" value="WD40"/>
    <property type="match status" value="4"/>
</dbReference>
<feature type="compositionally biased region" description="Low complexity" evidence="1">
    <location>
        <begin position="406"/>
        <end position="439"/>
    </location>
</feature>
<dbReference type="InterPro" id="IPR051696">
    <property type="entry name" value="DENN_Domain_GEFs"/>
</dbReference>
<dbReference type="InParanoid" id="F2ULK3"/>
<organism evidence="4">
    <name type="scientific">Salpingoeca rosetta (strain ATCC 50818 / BSB-021)</name>
    <dbReference type="NCBI Taxonomy" id="946362"/>
    <lineage>
        <taxon>Eukaryota</taxon>
        <taxon>Choanoflagellata</taxon>
        <taxon>Craspedida</taxon>
        <taxon>Salpingoecidae</taxon>
        <taxon>Salpingoeca</taxon>
    </lineage>
</organism>